<name>A0A9W6HU80_9MICO</name>
<dbReference type="RefSeq" id="WP_204937584.1">
    <property type="nucleotide sequence ID" value="NZ_BAAAUM010000002.1"/>
</dbReference>
<sequence>MISRISVGVMALGLVLYIALVAQRAYIMLTSGTPVGIILGIGLVVLPLIGIWALVREFQFGVAASRLIKRLESEGLIPDDDVALTPTGRVAREAAPALIARYEQDATTDSTSWRAALRLAIVQDAAGQRKDARASVRSAIRLARDAGE</sequence>
<reference evidence="2" key="1">
    <citation type="journal article" date="2014" name="Int. J. Syst. Evol. Microbiol.">
        <title>Complete genome sequence of Corynebacterium casei LMG S-19264T (=DSM 44701T), isolated from a smear-ripened cheese.</title>
        <authorList>
            <consortium name="US DOE Joint Genome Institute (JGI-PGF)"/>
            <person name="Walter F."/>
            <person name="Albersmeier A."/>
            <person name="Kalinowski J."/>
            <person name="Ruckert C."/>
        </authorList>
    </citation>
    <scope>NUCLEOTIDE SEQUENCE</scope>
    <source>
        <strain evidence="2">VKM Ac-1958</strain>
    </source>
</reference>
<reference evidence="2" key="2">
    <citation type="submission" date="2023-01" db="EMBL/GenBank/DDBJ databases">
        <authorList>
            <person name="Sun Q."/>
            <person name="Evtushenko L."/>
        </authorList>
    </citation>
    <scope>NUCLEOTIDE SEQUENCE</scope>
    <source>
        <strain evidence="2">VKM Ac-1958</strain>
    </source>
</reference>
<gene>
    <name evidence="2" type="ORF">GCM10017596_24590</name>
</gene>
<keyword evidence="1" id="KW-0812">Transmembrane</keyword>
<evidence type="ECO:0008006" key="4">
    <source>
        <dbReference type="Google" id="ProtNLM"/>
    </source>
</evidence>
<dbReference type="AlphaFoldDB" id="A0A9W6HU80"/>
<comment type="caution">
    <text evidence="2">The sequence shown here is derived from an EMBL/GenBank/DDBJ whole genome shotgun (WGS) entry which is preliminary data.</text>
</comment>
<keyword evidence="1" id="KW-1133">Transmembrane helix</keyword>
<dbReference type="EMBL" id="BSET01000002">
    <property type="protein sequence ID" value="GLK02744.1"/>
    <property type="molecule type" value="Genomic_DNA"/>
</dbReference>
<proteinExistence type="predicted"/>
<evidence type="ECO:0000256" key="1">
    <source>
        <dbReference type="SAM" id="Phobius"/>
    </source>
</evidence>
<organism evidence="2 3">
    <name type="scientific">Microbacterium keratanolyticum</name>
    <dbReference type="NCBI Taxonomy" id="67574"/>
    <lineage>
        <taxon>Bacteria</taxon>
        <taxon>Bacillati</taxon>
        <taxon>Actinomycetota</taxon>
        <taxon>Actinomycetes</taxon>
        <taxon>Micrococcales</taxon>
        <taxon>Microbacteriaceae</taxon>
        <taxon>Microbacterium</taxon>
    </lineage>
</organism>
<dbReference type="Proteomes" id="UP001142325">
    <property type="component" value="Unassembled WGS sequence"/>
</dbReference>
<protein>
    <recommendedName>
        <fullName evidence="4">Tetratricopeptide repeat protein</fullName>
    </recommendedName>
</protein>
<keyword evidence="3" id="KW-1185">Reference proteome</keyword>
<accession>A0A9W6HU80</accession>
<feature type="transmembrane region" description="Helical" evidence="1">
    <location>
        <begin position="7"/>
        <end position="29"/>
    </location>
</feature>
<feature type="transmembrane region" description="Helical" evidence="1">
    <location>
        <begin position="35"/>
        <end position="55"/>
    </location>
</feature>
<evidence type="ECO:0000313" key="2">
    <source>
        <dbReference type="EMBL" id="GLK02744.1"/>
    </source>
</evidence>
<evidence type="ECO:0000313" key="3">
    <source>
        <dbReference type="Proteomes" id="UP001142325"/>
    </source>
</evidence>
<keyword evidence="1" id="KW-0472">Membrane</keyword>